<reference evidence="2 3" key="1">
    <citation type="submission" date="2016-11" db="EMBL/GenBank/DDBJ databases">
        <authorList>
            <person name="Varghese N."/>
            <person name="Submissions S."/>
        </authorList>
    </citation>
    <scope>NUCLEOTIDE SEQUENCE [LARGE SCALE GENOMIC DNA]</scope>
    <source>
        <strain evidence="2 3">DSM 21988</strain>
    </source>
</reference>
<keyword evidence="3" id="KW-1185">Reference proteome</keyword>
<protein>
    <submittedName>
        <fullName evidence="2">Glycosyltransferase involved in cell wall bisynthesis</fullName>
    </submittedName>
</protein>
<sequence>MRLSASRNGPVAFHAPMKDPDHPVPSGDRTMARLWLRALELAGASPVLATSFCSRDGVGAADAQDDILAGAEREVQRLVAGPAPAVWFTYHNYYKAPDLIGPRIAAHFGIPYVIAEGSSAGKRGSGRYARFSALADEANRAADLHLMLNGQDRAGLEAVGARDILALPPFIETSQWPCRAGWHIATPVRLAAAAMMRPGDKLASYGLLAEALRHVPDGWHLEIAGDGPARAQVEDLFRPFGDRVAFLGQGDAAMLGALYRRSDLMVWPGVNEAFGMAYLEAAASGCPSLAMAYGGVGEVVADGVSGHLVTSGDTAAYAQTLSQLLSHPARLAALGRGAAQLARRRHDIQAAASLVSDCLQRFAGHGSRSCVS</sequence>
<dbReference type="InterPro" id="IPR050194">
    <property type="entry name" value="Glycosyltransferase_grp1"/>
</dbReference>
<name>A0ABY1I8M1_9HYPH</name>
<comment type="caution">
    <text evidence="2">The sequence shown here is derived from an EMBL/GenBank/DDBJ whole genome shotgun (WGS) entry which is preliminary data.</text>
</comment>
<dbReference type="Pfam" id="PF13692">
    <property type="entry name" value="Glyco_trans_1_4"/>
    <property type="match status" value="1"/>
</dbReference>
<dbReference type="EMBL" id="FQZC01000001">
    <property type="protein sequence ID" value="SHI76444.1"/>
    <property type="molecule type" value="Genomic_DNA"/>
</dbReference>
<dbReference type="Proteomes" id="UP000184290">
    <property type="component" value="Unassembled WGS sequence"/>
</dbReference>
<feature type="region of interest" description="Disordered" evidence="1">
    <location>
        <begin position="1"/>
        <end position="24"/>
    </location>
</feature>
<dbReference type="Gene3D" id="3.40.50.2000">
    <property type="entry name" value="Glycogen Phosphorylase B"/>
    <property type="match status" value="2"/>
</dbReference>
<gene>
    <name evidence="2" type="ORF">SAMN02745911_1083</name>
</gene>
<dbReference type="PANTHER" id="PTHR45947">
    <property type="entry name" value="SULFOQUINOVOSYL TRANSFERASE SQD2"/>
    <property type="match status" value="1"/>
</dbReference>
<evidence type="ECO:0000313" key="2">
    <source>
        <dbReference type="EMBL" id="SHI76444.1"/>
    </source>
</evidence>
<dbReference type="PANTHER" id="PTHR45947:SF3">
    <property type="entry name" value="SULFOQUINOVOSYL TRANSFERASE SQD2"/>
    <property type="match status" value="1"/>
</dbReference>
<dbReference type="CDD" id="cd03801">
    <property type="entry name" value="GT4_PimA-like"/>
    <property type="match status" value="1"/>
</dbReference>
<accession>A0ABY1I8M1</accession>
<evidence type="ECO:0000256" key="1">
    <source>
        <dbReference type="SAM" id="MobiDB-lite"/>
    </source>
</evidence>
<proteinExistence type="predicted"/>
<dbReference type="SUPFAM" id="SSF53756">
    <property type="entry name" value="UDP-Glycosyltransferase/glycogen phosphorylase"/>
    <property type="match status" value="1"/>
</dbReference>
<evidence type="ECO:0000313" key="3">
    <source>
        <dbReference type="Proteomes" id="UP000184290"/>
    </source>
</evidence>
<organism evidence="2 3">
    <name type="scientific">Aureimonas altamirensis DSM 21988</name>
    <dbReference type="NCBI Taxonomy" id="1121026"/>
    <lineage>
        <taxon>Bacteria</taxon>
        <taxon>Pseudomonadati</taxon>
        <taxon>Pseudomonadota</taxon>
        <taxon>Alphaproteobacteria</taxon>
        <taxon>Hyphomicrobiales</taxon>
        <taxon>Aurantimonadaceae</taxon>
        <taxon>Aureimonas</taxon>
    </lineage>
</organism>